<dbReference type="Pfam" id="PF12704">
    <property type="entry name" value="MacB_PCD"/>
    <property type="match status" value="1"/>
</dbReference>
<feature type="transmembrane region" description="Helical" evidence="6">
    <location>
        <begin position="765"/>
        <end position="786"/>
    </location>
</feature>
<dbReference type="GO" id="GO:0022857">
    <property type="term" value="F:transmembrane transporter activity"/>
    <property type="evidence" value="ECO:0007669"/>
    <property type="project" value="TreeGrafter"/>
</dbReference>
<gene>
    <name evidence="9" type="ORF">CRP01_12615</name>
</gene>
<feature type="transmembrane region" description="Helical" evidence="6">
    <location>
        <begin position="377"/>
        <end position="398"/>
    </location>
</feature>
<comment type="subcellular location">
    <subcellularLocation>
        <location evidence="1">Cell membrane</location>
        <topology evidence="1">Multi-pass membrane protein</topology>
    </subcellularLocation>
</comment>
<evidence type="ECO:0000313" key="9">
    <source>
        <dbReference type="EMBL" id="PHN06405.1"/>
    </source>
</evidence>
<dbReference type="Proteomes" id="UP000223913">
    <property type="component" value="Unassembled WGS sequence"/>
</dbReference>
<sequence>MLKNYLKVGVRNLLKHKWYTLIHVLGLAIGLAAFLLIDQYIGFEKSYDKFHTNSDQIYRLTTDNIVDGKIQVRDAMSFAPSGAALMNDLPEVLSYTTTLKTNSVVFRKGAEVVEEKGLLAVDSSFLRLFHYPLVSGNAEDLLSKPNTIVLTQSMAEKYFGSEDPIGQSMEMLTGSNTELEVVGLLEDTPENTHYKFDMLFSLKSVQEQIQQDGWNGYNYYTYLLLDKQADLAALNERLPALSRKYLGEESKLVFNLQPVESIHLHSDFTFEPEVHGSAKAVGFLSIISLFILIIAWVNYTNLSTARALERAKEVGLRKVVGARKKQLIGQFLTESLLINFLGAIAAVLLAKILLPYFNDLVGKEILATIWGNQDFLLKLGGFFLLGTFLAGAYPAVLLSSFKPIGILRGRFSHSKRGVFLRKALVVMQFTASLILIAGTMIIYQQINYMTGKDLGMQIDQTIGIKNPSFDSDREAEFASKYEAFSNELLRLDGVESLAGISSLPGGGSSNISSSSGGVRIVGNTDRVEATVYINRMDDRLLDALSIELEAGRNFDREIAADTNGIIVNEALLGLLGISDPESVINQKLQFGRNEDNTQFPIVGVINNFNRTTLKNQVEPTVFFYSPLTRSMVLKLSDETIGSTLAQLEGTWDRFFPNAPLSYEFLDQRFEQLYIEEKRFGQLFANFSILAIIVATLGLFGLAAFLSNQRTKEVGVRKVLGASVSSIIVLFFKDYLWLILLAVVIGMPLIFVGMNEWLNNYHYRISFPWLSLILAAVLLFSFAFLTVGYQTYRVAILNPARTIKDE</sequence>
<feature type="transmembrane region" description="Helical" evidence="6">
    <location>
        <begin position="419"/>
        <end position="443"/>
    </location>
</feature>
<feature type="transmembrane region" description="Helical" evidence="6">
    <location>
        <begin position="21"/>
        <end position="41"/>
    </location>
</feature>
<evidence type="ECO:0000256" key="3">
    <source>
        <dbReference type="ARBA" id="ARBA00022692"/>
    </source>
</evidence>
<evidence type="ECO:0000256" key="4">
    <source>
        <dbReference type="ARBA" id="ARBA00022989"/>
    </source>
</evidence>
<dbReference type="InterPro" id="IPR025857">
    <property type="entry name" value="MacB_PCD"/>
</dbReference>
<evidence type="ECO:0000259" key="8">
    <source>
        <dbReference type="Pfam" id="PF12704"/>
    </source>
</evidence>
<evidence type="ECO:0000256" key="1">
    <source>
        <dbReference type="ARBA" id="ARBA00004651"/>
    </source>
</evidence>
<feature type="transmembrane region" description="Helical" evidence="6">
    <location>
        <begin position="682"/>
        <end position="705"/>
    </location>
</feature>
<organism evidence="9 10">
    <name type="scientific">Flavilitoribacter nigricans (strain ATCC 23147 / DSM 23189 / NBRC 102662 / NCIMB 1420 / SS-2)</name>
    <name type="common">Lewinella nigricans</name>
    <dbReference type="NCBI Taxonomy" id="1122177"/>
    <lineage>
        <taxon>Bacteria</taxon>
        <taxon>Pseudomonadati</taxon>
        <taxon>Bacteroidota</taxon>
        <taxon>Saprospiria</taxon>
        <taxon>Saprospirales</taxon>
        <taxon>Lewinellaceae</taxon>
        <taxon>Flavilitoribacter</taxon>
    </lineage>
</organism>
<protein>
    <submittedName>
        <fullName evidence="9">ABC transporter permease</fullName>
    </submittedName>
</protein>
<comment type="caution">
    <text evidence="9">The sequence shown here is derived from an EMBL/GenBank/DDBJ whole genome shotgun (WGS) entry which is preliminary data.</text>
</comment>
<dbReference type="EMBL" id="PDUD01000018">
    <property type="protein sequence ID" value="PHN06405.1"/>
    <property type="molecule type" value="Genomic_DNA"/>
</dbReference>
<feature type="domain" description="MacB-like periplasmic core" evidence="8">
    <location>
        <begin position="20"/>
        <end position="240"/>
    </location>
</feature>
<dbReference type="AlphaFoldDB" id="A0A2D0ND39"/>
<dbReference type="RefSeq" id="WP_099150388.1">
    <property type="nucleotide sequence ID" value="NZ_PDUD01000018.1"/>
</dbReference>
<keyword evidence="3 6" id="KW-0812">Transmembrane</keyword>
<dbReference type="InterPro" id="IPR050250">
    <property type="entry name" value="Macrolide_Exporter_MacB"/>
</dbReference>
<dbReference type="GO" id="GO:0005886">
    <property type="term" value="C:plasma membrane"/>
    <property type="evidence" value="ECO:0007669"/>
    <property type="project" value="UniProtKB-SubCell"/>
</dbReference>
<dbReference type="PANTHER" id="PTHR30572">
    <property type="entry name" value="MEMBRANE COMPONENT OF TRANSPORTER-RELATED"/>
    <property type="match status" value="1"/>
</dbReference>
<evidence type="ECO:0000256" key="2">
    <source>
        <dbReference type="ARBA" id="ARBA00022475"/>
    </source>
</evidence>
<evidence type="ECO:0000256" key="6">
    <source>
        <dbReference type="SAM" id="Phobius"/>
    </source>
</evidence>
<reference evidence="9 10" key="1">
    <citation type="submission" date="2017-10" db="EMBL/GenBank/DDBJ databases">
        <title>The draft genome sequence of Lewinella nigricans NBRC 102662.</title>
        <authorList>
            <person name="Wang K."/>
        </authorList>
    </citation>
    <scope>NUCLEOTIDE SEQUENCE [LARGE SCALE GENOMIC DNA]</scope>
    <source>
        <strain evidence="9 10">NBRC 102662</strain>
    </source>
</reference>
<feature type="transmembrane region" description="Helical" evidence="6">
    <location>
        <begin position="336"/>
        <end position="357"/>
    </location>
</feature>
<dbReference type="OrthoDB" id="8740261at2"/>
<feature type="domain" description="ABC3 transporter permease C-terminal" evidence="7">
    <location>
        <begin position="686"/>
        <end position="798"/>
    </location>
</feature>
<feature type="transmembrane region" description="Helical" evidence="6">
    <location>
        <begin position="280"/>
        <end position="299"/>
    </location>
</feature>
<feature type="transmembrane region" description="Helical" evidence="6">
    <location>
        <begin position="726"/>
        <end position="753"/>
    </location>
</feature>
<keyword evidence="2" id="KW-1003">Cell membrane</keyword>
<keyword evidence="4 6" id="KW-1133">Transmembrane helix</keyword>
<keyword evidence="10" id="KW-1185">Reference proteome</keyword>
<keyword evidence="5 6" id="KW-0472">Membrane</keyword>
<feature type="domain" description="ABC3 transporter permease C-terminal" evidence="7">
    <location>
        <begin position="286"/>
        <end position="400"/>
    </location>
</feature>
<evidence type="ECO:0000259" key="7">
    <source>
        <dbReference type="Pfam" id="PF02687"/>
    </source>
</evidence>
<dbReference type="PANTHER" id="PTHR30572:SF18">
    <property type="entry name" value="ABC-TYPE MACROLIDE FAMILY EXPORT SYSTEM PERMEASE COMPONENT 2"/>
    <property type="match status" value="1"/>
</dbReference>
<proteinExistence type="predicted"/>
<dbReference type="InterPro" id="IPR003838">
    <property type="entry name" value="ABC3_permease_C"/>
</dbReference>
<evidence type="ECO:0000313" key="10">
    <source>
        <dbReference type="Proteomes" id="UP000223913"/>
    </source>
</evidence>
<accession>A0A2D0ND39</accession>
<evidence type="ECO:0000256" key="5">
    <source>
        <dbReference type="ARBA" id="ARBA00023136"/>
    </source>
</evidence>
<name>A0A2D0ND39_FLAN2</name>
<dbReference type="Pfam" id="PF02687">
    <property type="entry name" value="FtsX"/>
    <property type="match status" value="2"/>
</dbReference>